<dbReference type="RefSeq" id="YP_010110396.1">
    <property type="nucleotide sequence ID" value="NC_055870.1"/>
</dbReference>
<name>A0A7M1RV75_9CAUD</name>
<protein>
    <submittedName>
        <fullName evidence="1">DNA primase</fullName>
    </submittedName>
</protein>
<sequence length="377" mass="43843">MRRGIRQDLTKEFILSKVSQEMIMAKYMGIPVSVVNDCVENNVLICSPLRVDNHPTFGFAFNNKHKLKARDFNGSFFGDCFDLVAYVLSFKTGRHINVANKADFYYILKHIAYTFRKIIYDGEVDEENEILLKQVISKIKASKPIIEIATRTWTNNDKNIWGKWGVSLHWLNTHFVYPVDQMYINRYCQPSPKYTYKESDPCYAYVTGLDSNGIYNIECYFPLRDRSKGEIKFITNHNGLVGILNLDKPKYDIIIITKSYKDNLALSYWLHSYPLRGNLSESQIGVINVTSESYVLKDYEYNWLQSKLNDNGILISFFDNDLTGVRGARRLRKEYGIIPIVIPRSYGAKDFSELVSMYSRETINSFIEQTESLFEYE</sequence>
<organism evidence="1 2">
    <name type="scientific">uncultured phage cr107_1</name>
    <dbReference type="NCBI Taxonomy" id="2772061"/>
    <lineage>
        <taxon>Viruses</taxon>
        <taxon>Duplodnaviria</taxon>
        <taxon>Heunggongvirae</taxon>
        <taxon>Uroviricota</taxon>
        <taxon>Caudoviricetes</taxon>
        <taxon>Crassvirales</taxon>
        <taxon>Intestiviridae</taxon>
        <taxon>Churivirinae</taxon>
        <taxon>Jahgtovirus</taxon>
        <taxon>Jahgtovirus intestinihominis</taxon>
    </lineage>
</organism>
<dbReference type="Proteomes" id="UP000593899">
    <property type="component" value="Segment"/>
</dbReference>
<evidence type="ECO:0000313" key="2">
    <source>
        <dbReference type="Proteomes" id="UP000593899"/>
    </source>
</evidence>
<dbReference type="KEGG" id="vg:65128694"/>
<accession>A0A7M1RV75</accession>
<keyword evidence="2" id="KW-1185">Reference proteome</keyword>
<dbReference type="GeneID" id="65128694"/>
<reference evidence="1 2" key="1">
    <citation type="submission" date="2020-07" db="EMBL/GenBank/DDBJ databases">
        <title>Taxonomic proposal: Crassvirales, a new order of highly abundant and diverse bacterial viruses.</title>
        <authorList>
            <person name="Shkoporov A.N."/>
            <person name="Stockdale S.R."/>
            <person name="Guerin E."/>
            <person name="Ross R.P."/>
            <person name="Hill C."/>
        </authorList>
    </citation>
    <scope>NUCLEOTIDE SEQUENCE [LARGE SCALE GENOMIC DNA]</scope>
</reference>
<evidence type="ECO:0000313" key="1">
    <source>
        <dbReference type="EMBL" id="QOR58238.1"/>
    </source>
</evidence>
<dbReference type="EMBL" id="MT774377">
    <property type="protein sequence ID" value="QOR58238.1"/>
    <property type="molecule type" value="Genomic_DNA"/>
</dbReference>
<proteinExistence type="predicted"/>